<evidence type="ECO:0000256" key="12">
    <source>
        <dbReference type="ARBA" id="ARBA00034617"/>
    </source>
</evidence>
<evidence type="ECO:0000256" key="6">
    <source>
        <dbReference type="ARBA" id="ARBA00022806"/>
    </source>
</evidence>
<evidence type="ECO:0000256" key="5">
    <source>
        <dbReference type="ARBA" id="ARBA00022801"/>
    </source>
</evidence>
<keyword evidence="9 15" id="KW-0233">DNA recombination</keyword>
<evidence type="ECO:0000256" key="15">
    <source>
        <dbReference type="RuleBase" id="RU363016"/>
    </source>
</evidence>
<dbReference type="PROSITE" id="PS51192">
    <property type="entry name" value="HELICASE_ATP_BIND_1"/>
    <property type="match status" value="1"/>
</dbReference>
<dbReference type="CDD" id="cd04488">
    <property type="entry name" value="RecG_wedge_OBF"/>
    <property type="match status" value="1"/>
</dbReference>
<keyword evidence="10 15" id="KW-0234">DNA repair</keyword>
<dbReference type="CDD" id="cd17992">
    <property type="entry name" value="DEXHc_RecG"/>
    <property type="match status" value="1"/>
</dbReference>
<dbReference type="RefSeq" id="WP_087147574.1">
    <property type="nucleotide sequence ID" value="NZ_FUKJ01000301.1"/>
</dbReference>
<dbReference type="Pfam" id="PF00270">
    <property type="entry name" value="DEAD"/>
    <property type="match status" value="1"/>
</dbReference>
<evidence type="ECO:0000256" key="7">
    <source>
        <dbReference type="ARBA" id="ARBA00022840"/>
    </source>
</evidence>
<dbReference type="InterPro" id="IPR047112">
    <property type="entry name" value="RecG/Mfd"/>
</dbReference>
<dbReference type="Pfam" id="PF00271">
    <property type="entry name" value="Helicase_C"/>
    <property type="match status" value="1"/>
</dbReference>
<evidence type="ECO:0000256" key="1">
    <source>
        <dbReference type="ARBA" id="ARBA00007504"/>
    </source>
</evidence>
<dbReference type="InterPro" id="IPR012340">
    <property type="entry name" value="NA-bd_OB-fold"/>
</dbReference>
<accession>A0A1R4HCD8</accession>
<dbReference type="InterPro" id="IPR014001">
    <property type="entry name" value="Helicase_ATP-bd"/>
</dbReference>
<dbReference type="SMART" id="SM00487">
    <property type="entry name" value="DEXDc"/>
    <property type="match status" value="1"/>
</dbReference>
<dbReference type="GO" id="GO:0043138">
    <property type="term" value="F:3'-5' DNA helicase activity"/>
    <property type="evidence" value="ECO:0007669"/>
    <property type="project" value="UniProtKB-EC"/>
</dbReference>
<dbReference type="GO" id="GO:0016887">
    <property type="term" value="F:ATP hydrolysis activity"/>
    <property type="evidence" value="ECO:0007669"/>
    <property type="project" value="RHEA"/>
</dbReference>
<comment type="similarity">
    <text evidence="1 15">Belongs to the helicase family. RecG subfamily.</text>
</comment>
<evidence type="ECO:0000256" key="2">
    <source>
        <dbReference type="ARBA" id="ARBA00017846"/>
    </source>
</evidence>
<evidence type="ECO:0000256" key="10">
    <source>
        <dbReference type="ARBA" id="ARBA00023204"/>
    </source>
</evidence>
<dbReference type="Pfam" id="PF17191">
    <property type="entry name" value="RecG_wedge"/>
    <property type="match status" value="1"/>
</dbReference>
<dbReference type="NCBIfam" id="NF008168">
    <property type="entry name" value="PRK10917.2-2"/>
    <property type="match status" value="1"/>
</dbReference>
<evidence type="ECO:0000259" key="17">
    <source>
        <dbReference type="PROSITE" id="PS51194"/>
    </source>
</evidence>
<evidence type="ECO:0000256" key="11">
    <source>
        <dbReference type="ARBA" id="ARBA00023235"/>
    </source>
</evidence>
<evidence type="ECO:0000256" key="13">
    <source>
        <dbReference type="ARBA" id="ARBA00034808"/>
    </source>
</evidence>
<comment type="catalytic activity">
    <reaction evidence="12 15">
        <text>Couples ATP hydrolysis with the unwinding of duplex DNA by translocating in the 3'-5' direction.</text>
        <dbReference type="EC" id="5.6.2.4"/>
    </reaction>
</comment>
<keyword evidence="4 15" id="KW-0227">DNA damage</keyword>
<reference evidence="19" key="1">
    <citation type="submission" date="2017-02" db="EMBL/GenBank/DDBJ databases">
        <authorList>
            <person name="Daims H."/>
        </authorList>
    </citation>
    <scope>NUCLEOTIDE SEQUENCE [LARGE SCALE GENOMIC DNA]</scope>
</reference>
<keyword evidence="5 15" id="KW-0378">Hydrolase</keyword>
<dbReference type="InterPro" id="IPR045562">
    <property type="entry name" value="RecG_dom3_C"/>
</dbReference>
<dbReference type="EC" id="5.6.2.4" evidence="13 15"/>
<dbReference type="NCBIfam" id="NF008165">
    <property type="entry name" value="PRK10917.1-3"/>
    <property type="match status" value="1"/>
</dbReference>
<dbReference type="EMBL" id="FUKJ01000301">
    <property type="protein sequence ID" value="SJM93905.1"/>
    <property type="molecule type" value="Genomic_DNA"/>
</dbReference>
<keyword evidence="8" id="KW-0238">DNA-binding</keyword>
<dbReference type="SMART" id="SM00490">
    <property type="entry name" value="HELICc"/>
    <property type="match status" value="1"/>
</dbReference>
<comment type="function">
    <text evidence="15">Plays a critical role in recombination and DNA repair. Helps process Holliday junction intermediates to mature products by catalyzing branch migration. Has replication fork regression activity, unwinds stalled or blocked replication forks to make a HJ that can be resolved. Has a DNA unwinding activity characteristic of a DNA helicase with 3'-5' polarity.</text>
</comment>
<sequence length="693" mass="76916">MTDLHQPVTALAGVGSHTANRLANLGIYIIQDLLFHLPSRYEDKTQVYRIGALQGGMTALIRGKVEFTDVLLKGRRSLICRISDGTGFLDLKFFHFSASQQNTLRPGVFISCFAEVRHGYAGLEMVHPEYALIASMESPVAEACLTPVYPLTEGLNQSVLRKVIKQALILCSTRPELLPDWIPSAILQNYHYPDLITAIQTLHNPDDSVSVEALQQGDVPALKRLAFEELLAHHLVLRVARDKSNAWQAPVFAGDPALIKQFLQSLPFILTGAQQRVIADISQDFHKGNPMMRLVQGYVGSGKTIVAAYAALLALAAGYQVAVMAPTELLAEQHFKNFSAWFSLFDINVVFLTGQLKGTARQQVLQQLQDNTANVIVGTHALFQYSVNFARLGLVIIDEQHRFGVHQRLALREKGQQGTMRPHQLVMTATPIPRTLAMLQYSDLDISIIDELPPGRTPIVTVVISAQRRDEVIERINNWVDHQRQVYWVCTLIDESDALQAEAAEITAQRLALLLPKVRVGLLHGRMKTSDKNAVMEAFKSHQLDLLVATTVIEVGVDVPNASLMVIENPERLGLSQLHQLRGRVGRGTNDSYCVLMYHAPLSDTARLRLGILRDSHDGFVIAEKDLQLRGPGEVMGVRQTGAIQFKVADLRRDADLLDTIQHVGAQLFKQAPHAIQPLCDRWLGVSTDYSEV</sequence>
<dbReference type="InterPro" id="IPR004609">
    <property type="entry name" value="ATP-dep_DNA_helicase_RecG"/>
</dbReference>
<keyword evidence="11" id="KW-0413">Isomerase</keyword>
<dbReference type="NCBIfam" id="NF008163">
    <property type="entry name" value="PRK10917.1-1"/>
    <property type="match status" value="1"/>
</dbReference>
<dbReference type="FunFam" id="3.40.50.300:FF:000391">
    <property type="entry name" value="ATP-dependent DNA helicase RecG"/>
    <property type="match status" value="1"/>
</dbReference>
<evidence type="ECO:0000313" key="19">
    <source>
        <dbReference type="Proteomes" id="UP000195442"/>
    </source>
</evidence>
<dbReference type="Gene3D" id="3.40.50.300">
    <property type="entry name" value="P-loop containing nucleotide triphosphate hydrolases"/>
    <property type="match status" value="2"/>
</dbReference>
<dbReference type="SUPFAM" id="SSF50249">
    <property type="entry name" value="Nucleic acid-binding proteins"/>
    <property type="match status" value="1"/>
</dbReference>
<dbReference type="PROSITE" id="PS51194">
    <property type="entry name" value="HELICASE_CTER"/>
    <property type="match status" value="1"/>
</dbReference>
<keyword evidence="7 15" id="KW-0067">ATP-binding</keyword>
<dbReference type="GO" id="GO:0005524">
    <property type="term" value="F:ATP binding"/>
    <property type="evidence" value="ECO:0007669"/>
    <property type="project" value="UniProtKB-KW"/>
</dbReference>
<dbReference type="Gene3D" id="2.40.50.140">
    <property type="entry name" value="Nucleic acid-binding proteins"/>
    <property type="match status" value="1"/>
</dbReference>
<evidence type="ECO:0000256" key="3">
    <source>
        <dbReference type="ARBA" id="ARBA00022741"/>
    </source>
</evidence>
<evidence type="ECO:0000259" key="16">
    <source>
        <dbReference type="PROSITE" id="PS51192"/>
    </source>
</evidence>
<evidence type="ECO:0000256" key="8">
    <source>
        <dbReference type="ARBA" id="ARBA00023125"/>
    </source>
</evidence>
<comment type="catalytic activity">
    <reaction evidence="14 15">
        <text>ATP + H2O = ADP + phosphate + H(+)</text>
        <dbReference type="Rhea" id="RHEA:13065"/>
        <dbReference type="ChEBI" id="CHEBI:15377"/>
        <dbReference type="ChEBI" id="CHEBI:15378"/>
        <dbReference type="ChEBI" id="CHEBI:30616"/>
        <dbReference type="ChEBI" id="CHEBI:43474"/>
        <dbReference type="ChEBI" id="CHEBI:456216"/>
        <dbReference type="EC" id="5.6.2.4"/>
    </reaction>
</comment>
<evidence type="ECO:0000256" key="9">
    <source>
        <dbReference type="ARBA" id="ARBA00023172"/>
    </source>
</evidence>
<dbReference type="GO" id="GO:0006310">
    <property type="term" value="P:DNA recombination"/>
    <property type="evidence" value="ECO:0007669"/>
    <property type="project" value="UniProtKB-UniRule"/>
</dbReference>
<organism evidence="18 19">
    <name type="scientific">Crenothrix polyspora</name>
    <dbReference type="NCBI Taxonomy" id="360316"/>
    <lineage>
        <taxon>Bacteria</taxon>
        <taxon>Pseudomonadati</taxon>
        <taxon>Pseudomonadota</taxon>
        <taxon>Gammaproteobacteria</taxon>
        <taxon>Methylococcales</taxon>
        <taxon>Crenotrichaceae</taxon>
        <taxon>Crenothrix</taxon>
    </lineage>
</organism>
<keyword evidence="3 15" id="KW-0547">Nucleotide-binding</keyword>
<dbReference type="PANTHER" id="PTHR47964:SF1">
    <property type="entry name" value="ATP-DEPENDENT DNA HELICASE HOMOLOG RECG, CHLOROPLASTIC"/>
    <property type="match status" value="1"/>
</dbReference>
<dbReference type="NCBIfam" id="TIGR00643">
    <property type="entry name" value="recG"/>
    <property type="match status" value="1"/>
</dbReference>
<evidence type="ECO:0000256" key="14">
    <source>
        <dbReference type="ARBA" id="ARBA00048988"/>
    </source>
</evidence>
<dbReference type="Proteomes" id="UP000195442">
    <property type="component" value="Unassembled WGS sequence"/>
</dbReference>
<dbReference type="PANTHER" id="PTHR47964">
    <property type="entry name" value="ATP-DEPENDENT DNA HELICASE HOMOLOG RECG, CHLOROPLASTIC"/>
    <property type="match status" value="1"/>
</dbReference>
<dbReference type="SUPFAM" id="SSF52540">
    <property type="entry name" value="P-loop containing nucleoside triphosphate hydrolases"/>
    <property type="match status" value="2"/>
</dbReference>
<feature type="domain" description="Helicase C-terminal" evidence="17">
    <location>
        <begin position="472"/>
        <end position="628"/>
    </location>
</feature>
<evidence type="ECO:0000313" key="18">
    <source>
        <dbReference type="EMBL" id="SJM93905.1"/>
    </source>
</evidence>
<keyword evidence="6 15" id="KW-0347">Helicase</keyword>
<dbReference type="GO" id="GO:0006281">
    <property type="term" value="P:DNA repair"/>
    <property type="evidence" value="ECO:0007669"/>
    <property type="project" value="UniProtKB-UniRule"/>
</dbReference>
<name>A0A1R4HCD8_9GAMM</name>
<dbReference type="Pfam" id="PF19833">
    <property type="entry name" value="RecG_dom3_C"/>
    <property type="match status" value="1"/>
</dbReference>
<gene>
    <name evidence="18" type="primary">recG</name>
    <name evidence="18" type="ORF">CRENPOLYSF2_370021</name>
</gene>
<dbReference type="InterPro" id="IPR011545">
    <property type="entry name" value="DEAD/DEAH_box_helicase_dom"/>
</dbReference>
<proteinExistence type="inferred from homology"/>
<evidence type="ECO:0000256" key="4">
    <source>
        <dbReference type="ARBA" id="ARBA00022763"/>
    </source>
</evidence>
<dbReference type="OrthoDB" id="9804325at2"/>
<dbReference type="InterPro" id="IPR001650">
    <property type="entry name" value="Helicase_C-like"/>
</dbReference>
<dbReference type="GO" id="GO:0003677">
    <property type="term" value="F:DNA binding"/>
    <property type="evidence" value="ECO:0007669"/>
    <property type="project" value="UniProtKB-KW"/>
</dbReference>
<keyword evidence="19" id="KW-1185">Reference proteome</keyword>
<protein>
    <recommendedName>
        <fullName evidence="2 15">ATP-dependent DNA helicase RecG</fullName>
        <ecNumber evidence="13 15">5.6.2.4</ecNumber>
    </recommendedName>
</protein>
<feature type="domain" description="Helicase ATP-binding" evidence="16">
    <location>
        <begin position="284"/>
        <end position="449"/>
    </location>
</feature>
<dbReference type="InterPro" id="IPR027417">
    <property type="entry name" value="P-loop_NTPase"/>
</dbReference>
<dbReference type="InterPro" id="IPR033454">
    <property type="entry name" value="RecG_wedge"/>
</dbReference>
<dbReference type="AlphaFoldDB" id="A0A1R4HCD8"/>